<dbReference type="PANTHER" id="PTHR45953">
    <property type="entry name" value="IDURONATE 2-SULFATASE"/>
    <property type="match status" value="1"/>
</dbReference>
<gene>
    <name evidence="6" type="primary">betC_6</name>
    <name evidence="6" type="ORF">K239x_13620</name>
</gene>
<protein>
    <submittedName>
        <fullName evidence="6">Choline-sulfatase</fullName>
        <ecNumber evidence="6">3.1.6.6</ecNumber>
    </submittedName>
</protein>
<proteinExistence type="predicted"/>
<reference evidence="6 7" key="1">
    <citation type="submission" date="2019-02" db="EMBL/GenBank/DDBJ databases">
        <title>Deep-cultivation of Planctomycetes and their phenomic and genomic characterization uncovers novel biology.</title>
        <authorList>
            <person name="Wiegand S."/>
            <person name="Jogler M."/>
            <person name="Boedeker C."/>
            <person name="Pinto D."/>
            <person name="Vollmers J."/>
            <person name="Rivas-Marin E."/>
            <person name="Kohn T."/>
            <person name="Peeters S.H."/>
            <person name="Heuer A."/>
            <person name="Rast P."/>
            <person name="Oberbeckmann S."/>
            <person name="Bunk B."/>
            <person name="Jeske O."/>
            <person name="Meyerdierks A."/>
            <person name="Storesund J.E."/>
            <person name="Kallscheuer N."/>
            <person name="Luecker S."/>
            <person name="Lage O.M."/>
            <person name="Pohl T."/>
            <person name="Merkel B.J."/>
            <person name="Hornburger P."/>
            <person name="Mueller R.-W."/>
            <person name="Bruemmer F."/>
            <person name="Labrenz M."/>
            <person name="Spormann A.M."/>
            <person name="Op den Camp H."/>
            <person name="Overmann J."/>
            <person name="Amann R."/>
            <person name="Jetten M.S.M."/>
            <person name="Mascher T."/>
            <person name="Medema M.H."/>
            <person name="Devos D.P."/>
            <person name="Kaster A.-K."/>
            <person name="Ovreas L."/>
            <person name="Rohde M."/>
            <person name="Galperin M.Y."/>
            <person name="Jogler C."/>
        </authorList>
    </citation>
    <scope>NUCLEOTIDE SEQUENCE [LARGE SCALE GENOMIC DNA]</scope>
    <source>
        <strain evidence="6 7">K23_9</strain>
    </source>
</reference>
<evidence type="ECO:0000313" key="7">
    <source>
        <dbReference type="Proteomes" id="UP000319817"/>
    </source>
</evidence>
<dbReference type="Pfam" id="PF00884">
    <property type="entry name" value="Sulfatase"/>
    <property type="match status" value="1"/>
</dbReference>
<name>A0A517NQL1_9BACT</name>
<evidence type="ECO:0000256" key="2">
    <source>
        <dbReference type="ARBA" id="ARBA00022801"/>
    </source>
</evidence>
<dbReference type="EMBL" id="CP036526">
    <property type="protein sequence ID" value="QDT09416.1"/>
    <property type="molecule type" value="Genomic_DNA"/>
</dbReference>
<evidence type="ECO:0000256" key="1">
    <source>
        <dbReference type="ARBA" id="ARBA00022723"/>
    </source>
</evidence>
<feature type="region of interest" description="Disordered" evidence="3">
    <location>
        <begin position="482"/>
        <end position="502"/>
    </location>
</feature>
<dbReference type="AlphaFoldDB" id="A0A517NQL1"/>
<dbReference type="GO" id="GO:0046872">
    <property type="term" value="F:metal ion binding"/>
    <property type="evidence" value="ECO:0007669"/>
    <property type="project" value="UniProtKB-KW"/>
</dbReference>
<dbReference type="GO" id="GO:0047753">
    <property type="term" value="F:choline-sulfatase activity"/>
    <property type="evidence" value="ECO:0007669"/>
    <property type="project" value="UniProtKB-EC"/>
</dbReference>
<dbReference type="InterPro" id="IPR000917">
    <property type="entry name" value="Sulfatase_N"/>
</dbReference>
<keyword evidence="2 6" id="KW-0378">Hydrolase</keyword>
<feature type="signal peptide" evidence="4">
    <location>
        <begin position="1"/>
        <end position="23"/>
    </location>
</feature>
<accession>A0A517NQL1</accession>
<dbReference type="OrthoDB" id="9762324at2"/>
<keyword evidence="7" id="KW-1185">Reference proteome</keyword>
<evidence type="ECO:0000313" key="6">
    <source>
        <dbReference type="EMBL" id="QDT09416.1"/>
    </source>
</evidence>
<dbReference type="InterPro" id="IPR017850">
    <property type="entry name" value="Alkaline_phosphatase_core_sf"/>
</dbReference>
<organism evidence="6 7">
    <name type="scientific">Stieleria marina</name>
    <dbReference type="NCBI Taxonomy" id="1930275"/>
    <lineage>
        <taxon>Bacteria</taxon>
        <taxon>Pseudomonadati</taxon>
        <taxon>Planctomycetota</taxon>
        <taxon>Planctomycetia</taxon>
        <taxon>Pirellulales</taxon>
        <taxon>Pirellulaceae</taxon>
        <taxon>Stieleria</taxon>
    </lineage>
</organism>
<dbReference type="CDD" id="cd16027">
    <property type="entry name" value="SGSH"/>
    <property type="match status" value="1"/>
</dbReference>
<dbReference type="SUPFAM" id="SSF53649">
    <property type="entry name" value="Alkaline phosphatase-like"/>
    <property type="match status" value="1"/>
</dbReference>
<dbReference type="EC" id="3.1.6.6" evidence="6"/>
<dbReference type="PANTHER" id="PTHR45953:SF1">
    <property type="entry name" value="IDURONATE 2-SULFATASE"/>
    <property type="match status" value="1"/>
</dbReference>
<dbReference type="Gene3D" id="3.40.720.10">
    <property type="entry name" value="Alkaline Phosphatase, subunit A"/>
    <property type="match status" value="1"/>
</dbReference>
<dbReference type="Proteomes" id="UP000319817">
    <property type="component" value="Chromosome"/>
</dbReference>
<evidence type="ECO:0000256" key="4">
    <source>
        <dbReference type="SAM" id="SignalP"/>
    </source>
</evidence>
<evidence type="ECO:0000256" key="3">
    <source>
        <dbReference type="SAM" id="MobiDB-lite"/>
    </source>
</evidence>
<feature type="chain" id="PRO_5021751300" evidence="4">
    <location>
        <begin position="24"/>
        <end position="598"/>
    </location>
</feature>
<sequence precursor="true">MRRSRTILPVVLCIASCCVHRVAAEKPNILIVTVDDMSADSLGAFGCELANTSPGIDAFAKTAFKFNHAFSLVGNCMPGRNIMWSGLYSHVNGVEGFQQNTQPSYPVLCDLAKRAGYFTAIRGKASHSTPYHPYPWDANLDTAADGKKYSVKDIASYGESTSKAIRLAKENDQPFCLMVNISDPHKPFYAGPTDPHQPSRVFTADEVPVPGFLPSDKIIRSELAEYYSSVRRADDCFLSVMKSLDQSGEKDNTFVMFLSDHGMPLPFAKTQLYYHSLHTPLMVRWPGVTKQGDVDDAHMVSAIDFLPTLLDVMQAEHPAPESLHGRSFAPILQGQSQPDRDFVIVQYNENSGRNRHPMRGIQTKGFLYLYNPWSDGHRKFATATTGTATYRQMVARAPEESDVAARLDLFDHRVVEEFYHTAADQDCLINLIDSPGQAATIERLRKQLATSLTRLADPVAPLVADHQNDALREAFMAAEDERTVKAKAGKKRKSKGNRKQGSAKVISFAPIGSISPGAATIRIHHQLPKKIGTQQLHVTLKDASGKRVQREVVTISGTGDAEIKFNIPDLDSVRVSAFVGRDYGSNMQHITTDPINVQ</sequence>
<feature type="compositionally biased region" description="Basic residues" evidence="3">
    <location>
        <begin position="485"/>
        <end position="498"/>
    </location>
</feature>
<evidence type="ECO:0000259" key="5">
    <source>
        <dbReference type="Pfam" id="PF00884"/>
    </source>
</evidence>
<dbReference type="RefSeq" id="WP_145416975.1">
    <property type="nucleotide sequence ID" value="NZ_CP036526.1"/>
</dbReference>
<keyword evidence="4" id="KW-0732">Signal</keyword>
<dbReference type="GO" id="GO:0005737">
    <property type="term" value="C:cytoplasm"/>
    <property type="evidence" value="ECO:0007669"/>
    <property type="project" value="TreeGrafter"/>
</dbReference>
<keyword evidence="1" id="KW-0479">Metal-binding</keyword>
<feature type="domain" description="Sulfatase N-terminal" evidence="5">
    <location>
        <begin position="27"/>
        <end position="314"/>
    </location>
</feature>